<keyword evidence="3" id="KW-1185">Reference proteome</keyword>
<evidence type="ECO:0000313" key="3">
    <source>
        <dbReference type="Proteomes" id="UP000596661"/>
    </source>
</evidence>
<protein>
    <submittedName>
        <fullName evidence="2">Uncharacterized protein</fullName>
    </submittedName>
</protein>
<reference evidence="2" key="1">
    <citation type="submission" date="2018-11" db="EMBL/GenBank/DDBJ databases">
        <authorList>
            <person name="Grassa J C."/>
        </authorList>
    </citation>
    <scope>NUCLEOTIDE SEQUENCE [LARGE SCALE GENOMIC DNA]</scope>
</reference>
<dbReference type="EnsemblPlants" id="evm.model.06.722">
    <property type="protein sequence ID" value="cds.evm.model.06.722"/>
    <property type="gene ID" value="evm.TU.06.722"/>
</dbReference>
<organism evidence="2 3">
    <name type="scientific">Cannabis sativa</name>
    <name type="common">Hemp</name>
    <name type="synonym">Marijuana</name>
    <dbReference type="NCBI Taxonomy" id="3483"/>
    <lineage>
        <taxon>Eukaryota</taxon>
        <taxon>Viridiplantae</taxon>
        <taxon>Streptophyta</taxon>
        <taxon>Embryophyta</taxon>
        <taxon>Tracheophyta</taxon>
        <taxon>Spermatophyta</taxon>
        <taxon>Magnoliopsida</taxon>
        <taxon>eudicotyledons</taxon>
        <taxon>Gunneridae</taxon>
        <taxon>Pentapetalae</taxon>
        <taxon>rosids</taxon>
        <taxon>fabids</taxon>
        <taxon>Rosales</taxon>
        <taxon>Cannabaceae</taxon>
        <taxon>Cannabis</taxon>
    </lineage>
</organism>
<dbReference type="AlphaFoldDB" id="A0A803PZM8"/>
<dbReference type="Proteomes" id="UP000596661">
    <property type="component" value="Chromosome 6"/>
</dbReference>
<reference evidence="2" key="2">
    <citation type="submission" date="2021-03" db="UniProtKB">
        <authorList>
            <consortium name="EnsemblPlants"/>
        </authorList>
    </citation>
    <scope>IDENTIFICATION</scope>
</reference>
<evidence type="ECO:0000256" key="1">
    <source>
        <dbReference type="SAM" id="MobiDB-lite"/>
    </source>
</evidence>
<proteinExistence type="predicted"/>
<feature type="compositionally biased region" description="Gly residues" evidence="1">
    <location>
        <begin position="44"/>
        <end position="53"/>
    </location>
</feature>
<feature type="region of interest" description="Disordered" evidence="1">
    <location>
        <begin position="28"/>
        <end position="57"/>
    </location>
</feature>
<dbReference type="Gramene" id="evm.model.06.722">
    <property type="protein sequence ID" value="cds.evm.model.06.722"/>
    <property type="gene ID" value="evm.TU.06.722"/>
</dbReference>
<accession>A0A803PZM8</accession>
<name>A0A803PZM8_CANSA</name>
<sequence>MELKAVLRRRQHTIGARWLRQGLMARGESSGGWSDGDSTVKGTTSGGIIGGHNQGKDQFVPRSVGLEGAIRGVDLGINASKSPFNSMGSPANYGTRDIGMNDDINDDLDGDLIVL</sequence>
<evidence type="ECO:0000313" key="2">
    <source>
        <dbReference type="EnsemblPlants" id="cds.evm.model.06.722"/>
    </source>
</evidence>
<dbReference type="EMBL" id="UZAU01000575">
    <property type="status" value="NOT_ANNOTATED_CDS"/>
    <property type="molecule type" value="Genomic_DNA"/>
</dbReference>